<dbReference type="PANTHER" id="PTHR18884">
    <property type="entry name" value="SEPTIN"/>
    <property type="match status" value="1"/>
</dbReference>
<dbReference type="AlphaFoldDB" id="A0A0A1TBE0"/>
<feature type="compositionally biased region" description="Polar residues" evidence="2">
    <location>
        <begin position="362"/>
        <end position="375"/>
    </location>
</feature>
<comment type="similarity">
    <text evidence="1">Belongs to the TRAFAC class TrmE-Era-EngA-EngB-Septin-like GTPase superfamily. Septin GTPase family.</text>
</comment>
<feature type="compositionally biased region" description="Polar residues" evidence="2">
    <location>
        <begin position="382"/>
        <end position="410"/>
    </location>
</feature>
<gene>
    <name evidence="4" type="ORF">VHEMI07782</name>
</gene>
<feature type="compositionally biased region" description="Basic and acidic residues" evidence="2">
    <location>
        <begin position="26"/>
        <end position="39"/>
    </location>
</feature>
<accession>A0A0A1TBE0</accession>
<dbReference type="STRING" id="1531966.A0A0A1TBE0"/>
<feature type="domain" description="Septin-type G" evidence="3">
    <location>
        <begin position="139"/>
        <end position="496"/>
    </location>
</feature>
<protein>
    <recommendedName>
        <fullName evidence="3">Septin-type G domain-containing protein</fullName>
    </recommendedName>
</protein>
<keyword evidence="5" id="KW-1185">Reference proteome</keyword>
<dbReference type="GO" id="GO:0005525">
    <property type="term" value="F:GTP binding"/>
    <property type="evidence" value="ECO:0007669"/>
    <property type="project" value="UniProtKB-KW"/>
</dbReference>
<dbReference type="FunFam" id="3.40.50.300:FF:001827">
    <property type="entry name" value="Septin"/>
    <property type="match status" value="1"/>
</dbReference>
<evidence type="ECO:0000256" key="2">
    <source>
        <dbReference type="SAM" id="MobiDB-lite"/>
    </source>
</evidence>
<dbReference type="InterPro" id="IPR030379">
    <property type="entry name" value="G_SEPTIN_dom"/>
</dbReference>
<evidence type="ECO:0000313" key="4">
    <source>
        <dbReference type="EMBL" id="CEJ92109.1"/>
    </source>
</evidence>
<organism evidence="4 5">
    <name type="scientific">[Torrubiella] hemipterigena</name>
    <dbReference type="NCBI Taxonomy" id="1531966"/>
    <lineage>
        <taxon>Eukaryota</taxon>
        <taxon>Fungi</taxon>
        <taxon>Dikarya</taxon>
        <taxon>Ascomycota</taxon>
        <taxon>Pezizomycotina</taxon>
        <taxon>Sordariomycetes</taxon>
        <taxon>Hypocreomycetidae</taxon>
        <taxon>Hypocreales</taxon>
        <taxon>Clavicipitaceae</taxon>
        <taxon>Clavicipitaceae incertae sedis</taxon>
        <taxon>'Torrubiella' clade</taxon>
    </lineage>
</organism>
<evidence type="ECO:0000259" key="3">
    <source>
        <dbReference type="PROSITE" id="PS51719"/>
    </source>
</evidence>
<dbReference type="EMBL" id="CDHN01000004">
    <property type="protein sequence ID" value="CEJ92109.1"/>
    <property type="molecule type" value="Genomic_DNA"/>
</dbReference>
<dbReference type="PROSITE" id="PS51719">
    <property type="entry name" value="G_SEPTIN"/>
    <property type="match status" value="1"/>
</dbReference>
<evidence type="ECO:0000256" key="1">
    <source>
        <dbReference type="RuleBase" id="RU004560"/>
    </source>
</evidence>
<dbReference type="Gene3D" id="3.40.50.300">
    <property type="entry name" value="P-loop containing nucleotide triphosphate hydrolases"/>
    <property type="match status" value="1"/>
</dbReference>
<proteinExistence type="inferred from homology"/>
<sequence>MEAPTRRPSFGGLLKRTLSGANLRKQAQEAREAELERQKSMMPPRLPDLDAEKLAKSFSTTLQLDNPQYHYSENYQMASANGELNRSLTSNSVFSQVRQPPAFDPFARSESMAHRGRYSYASSAVSTLNSPRRVRRRKDPTPFNILVIGTAGAGKTSFIEFLKTALALPARKRANKSAEDEFRIPVPASGNFVPNYLETEIDNERVGLTIWDSEGLDKNMIDLQLREMEAFIESKFEDTFSEERKVVRSPGVQDTHIHTVFLLLDPIRLDRNLDKARKMSASGRQSGFHLPLKNTGAGALDEDIELQVMRTLHQKTTVVPVIAKADTITTKHMRVLKRSVWTAIKAANLDPLEALGMEEEVSTPTGTEMVTQFSTPRRDSDTLSQGPQVTPQASPKESPTNTPNRRLSTQSVLKYKASQEESEEVPFLPLSIISPDPYDPSVVGREFAWGVADPYNEQHCDFERLKESVFSEWRPELRQASKEQWYEGWRTNKLNRRDRGIYGY</sequence>
<name>A0A0A1TBE0_9HYPO</name>
<keyword evidence="1" id="KW-0547">Nucleotide-binding</keyword>
<feature type="region of interest" description="Disordered" evidence="2">
    <location>
        <begin position="1"/>
        <end position="46"/>
    </location>
</feature>
<feature type="region of interest" description="Disordered" evidence="2">
    <location>
        <begin position="360"/>
        <end position="410"/>
    </location>
</feature>
<dbReference type="OrthoDB" id="5337438at2759"/>
<evidence type="ECO:0000313" key="5">
    <source>
        <dbReference type="Proteomes" id="UP000039046"/>
    </source>
</evidence>
<dbReference type="HOGENOM" id="CLU_021805_1_0_1"/>
<keyword evidence="1" id="KW-0342">GTP-binding</keyword>
<dbReference type="InterPro" id="IPR027417">
    <property type="entry name" value="P-loop_NTPase"/>
</dbReference>
<dbReference type="Pfam" id="PF00735">
    <property type="entry name" value="Septin"/>
    <property type="match status" value="3"/>
</dbReference>
<dbReference type="SUPFAM" id="SSF52540">
    <property type="entry name" value="P-loop containing nucleoside triphosphate hydrolases"/>
    <property type="match status" value="1"/>
</dbReference>
<reference evidence="4 5" key="1">
    <citation type="journal article" date="2015" name="Genome Announc.">
        <title>Draft Genome Sequence and Gene Annotation of the Entomopathogenic Fungus Verticillium hemipterigenum.</title>
        <authorList>
            <person name="Horn F."/>
            <person name="Habel A."/>
            <person name="Scharf D.H."/>
            <person name="Dworschak J."/>
            <person name="Brakhage A.A."/>
            <person name="Guthke R."/>
            <person name="Hertweck C."/>
            <person name="Linde J."/>
        </authorList>
    </citation>
    <scope>NUCLEOTIDE SEQUENCE [LARGE SCALE GENOMIC DNA]</scope>
</reference>
<dbReference type="Proteomes" id="UP000039046">
    <property type="component" value="Unassembled WGS sequence"/>
</dbReference>